<dbReference type="InterPro" id="IPR011711">
    <property type="entry name" value="GntR_C"/>
</dbReference>
<sequence>MTSNAADGSHYDVEVKLSSTDRVLTELQKSIITGAIPIGTWLRHSALAKDYGVSRTPVREALRVLAAQGVVTIVPNRGARVNGPSSRDIRELGEVRSELQGLAAELAAERINDAQLSRMHHAWDAFRCSLDTVERTDRHDLADMWGDANEDFHSVIVEAAGNHQLSLTLMDLHRRMPRNLSFGAYAGNTHLLRKNLAEHDRIGQAIADHDASTARRLMAAHFKHANQATARWVESRVQDEQESIRPIQNSEDVTSARPVSYSGDQDGVPAQHSGKLL</sequence>
<dbReference type="Proteomes" id="UP000237752">
    <property type="component" value="Unassembled WGS sequence"/>
</dbReference>
<dbReference type="GO" id="GO:0003700">
    <property type="term" value="F:DNA-binding transcription factor activity"/>
    <property type="evidence" value="ECO:0007669"/>
    <property type="project" value="InterPro"/>
</dbReference>
<dbReference type="AlphaFoldDB" id="A0A2T0ZUC1"/>
<dbReference type="GO" id="GO:0003677">
    <property type="term" value="F:DNA binding"/>
    <property type="evidence" value="ECO:0007669"/>
    <property type="project" value="UniProtKB-KW"/>
</dbReference>
<keyword evidence="1" id="KW-0805">Transcription regulation</keyword>
<comment type="caution">
    <text evidence="6">The sequence shown here is derived from an EMBL/GenBank/DDBJ whole genome shotgun (WGS) entry which is preliminary data.</text>
</comment>
<dbReference type="SUPFAM" id="SSF48008">
    <property type="entry name" value="GntR ligand-binding domain-like"/>
    <property type="match status" value="1"/>
</dbReference>
<accession>A0A2T0ZUC1</accession>
<dbReference type="CDD" id="cd07377">
    <property type="entry name" value="WHTH_GntR"/>
    <property type="match status" value="1"/>
</dbReference>
<dbReference type="PANTHER" id="PTHR43537:SF49">
    <property type="entry name" value="TRANSCRIPTIONAL REGULATORY PROTEIN"/>
    <property type="match status" value="1"/>
</dbReference>
<dbReference type="SMART" id="SM00345">
    <property type="entry name" value="HTH_GNTR"/>
    <property type="match status" value="1"/>
</dbReference>
<gene>
    <name evidence="6" type="ORF">CLV47_11852</name>
</gene>
<reference evidence="6 7" key="1">
    <citation type="submission" date="2018-03" db="EMBL/GenBank/DDBJ databases">
        <title>Genomic Encyclopedia of Archaeal and Bacterial Type Strains, Phase II (KMG-II): from individual species to whole genera.</title>
        <authorList>
            <person name="Goeker M."/>
        </authorList>
    </citation>
    <scope>NUCLEOTIDE SEQUENCE [LARGE SCALE GENOMIC DNA]</scope>
    <source>
        <strain evidence="6 7">DSM 100065</strain>
    </source>
</reference>
<dbReference type="InterPro" id="IPR036388">
    <property type="entry name" value="WH-like_DNA-bd_sf"/>
</dbReference>
<dbReference type="InterPro" id="IPR008920">
    <property type="entry name" value="TF_FadR/GntR_C"/>
</dbReference>
<name>A0A2T0ZUC1_9ACTN</name>
<dbReference type="Pfam" id="PF00392">
    <property type="entry name" value="GntR"/>
    <property type="match status" value="1"/>
</dbReference>
<dbReference type="SMART" id="SM00895">
    <property type="entry name" value="FCD"/>
    <property type="match status" value="1"/>
</dbReference>
<keyword evidence="2" id="KW-0238">DNA-binding</keyword>
<protein>
    <submittedName>
        <fullName evidence="6">GntR family transcriptional regulator</fullName>
    </submittedName>
</protein>
<evidence type="ECO:0000313" key="6">
    <source>
        <dbReference type="EMBL" id="PRZ39688.1"/>
    </source>
</evidence>
<dbReference type="Pfam" id="PF07729">
    <property type="entry name" value="FCD"/>
    <property type="match status" value="1"/>
</dbReference>
<dbReference type="Gene3D" id="1.20.120.530">
    <property type="entry name" value="GntR ligand-binding domain-like"/>
    <property type="match status" value="1"/>
</dbReference>
<dbReference type="PANTHER" id="PTHR43537">
    <property type="entry name" value="TRANSCRIPTIONAL REGULATOR, GNTR FAMILY"/>
    <property type="match status" value="1"/>
</dbReference>
<dbReference type="Gene3D" id="1.10.10.10">
    <property type="entry name" value="Winged helix-like DNA-binding domain superfamily/Winged helix DNA-binding domain"/>
    <property type="match status" value="1"/>
</dbReference>
<evidence type="ECO:0000256" key="3">
    <source>
        <dbReference type="ARBA" id="ARBA00023163"/>
    </source>
</evidence>
<evidence type="ECO:0000313" key="7">
    <source>
        <dbReference type="Proteomes" id="UP000237752"/>
    </source>
</evidence>
<evidence type="ECO:0000259" key="5">
    <source>
        <dbReference type="PROSITE" id="PS50949"/>
    </source>
</evidence>
<feature type="region of interest" description="Disordered" evidence="4">
    <location>
        <begin position="236"/>
        <end position="277"/>
    </location>
</feature>
<dbReference type="InterPro" id="IPR000524">
    <property type="entry name" value="Tscrpt_reg_HTH_GntR"/>
</dbReference>
<dbReference type="PROSITE" id="PS50949">
    <property type="entry name" value="HTH_GNTR"/>
    <property type="match status" value="1"/>
</dbReference>
<feature type="domain" description="HTH gntR-type" evidence="5">
    <location>
        <begin position="17"/>
        <end position="84"/>
    </location>
</feature>
<keyword evidence="7" id="KW-1185">Reference proteome</keyword>
<evidence type="ECO:0000256" key="4">
    <source>
        <dbReference type="SAM" id="MobiDB-lite"/>
    </source>
</evidence>
<dbReference type="InterPro" id="IPR036390">
    <property type="entry name" value="WH_DNA-bd_sf"/>
</dbReference>
<keyword evidence="3" id="KW-0804">Transcription</keyword>
<dbReference type="SUPFAM" id="SSF46785">
    <property type="entry name" value="Winged helix' DNA-binding domain"/>
    <property type="match status" value="1"/>
</dbReference>
<evidence type="ECO:0000256" key="1">
    <source>
        <dbReference type="ARBA" id="ARBA00023015"/>
    </source>
</evidence>
<dbReference type="EMBL" id="PVUE01000018">
    <property type="protein sequence ID" value="PRZ39688.1"/>
    <property type="molecule type" value="Genomic_DNA"/>
</dbReference>
<dbReference type="RefSeq" id="WP_202862666.1">
    <property type="nucleotide sequence ID" value="NZ_PVUE01000018.1"/>
</dbReference>
<evidence type="ECO:0000256" key="2">
    <source>
        <dbReference type="ARBA" id="ARBA00023125"/>
    </source>
</evidence>
<organism evidence="6 7">
    <name type="scientific">Antricoccus suffuscus</name>
    <dbReference type="NCBI Taxonomy" id="1629062"/>
    <lineage>
        <taxon>Bacteria</taxon>
        <taxon>Bacillati</taxon>
        <taxon>Actinomycetota</taxon>
        <taxon>Actinomycetes</taxon>
        <taxon>Geodermatophilales</taxon>
        <taxon>Antricoccaceae</taxon>
        <taxon>Antricoccus</taxon>
    </lineage>
</organism>
<proteinExistence type="predicted"/>